<organism evidence="1 2">
    <name type="scientific">Lactarius akahatsu</name>
    <dbReference type="NCBI Taxonomy" id="416441"/>
    <lineage>
        <taxon>Eukaryota</taxon>
        <taxon>Fungi</taxon>
        <taxon>Dikarya</taxon>
        <taxon>Basidiomycota</taxon>
        <taxon>Agaricomycotina</taxon>
        <taxon>Agaricomycetes</taxon>
        <taxon>Russulales</taxon>
        <taxon>Russulaceae</taxon>
        <taxon>Lactarius</taxon>
    </lineage>
</organism>
<comment type="caution">
    <text evidence="1">The sequence shown here is derived from an EMBL/GenBank/DDBJ whole genome shotgun (WGS) entry which is preliminary data.</text>
</comment>
<dbReference type="Proteomes" id="UP001201163">
    <property type="component" value="Unassembled WGS sequence"/>
</dbReference>
<evidence type="ECO:0000313" key="1">
    <source>
        <dbReference type="EMBL" id="KAH8992502.1"/>
    </source>
</evidence>
<proteinExistence type="predicted"/>
<gene>
    <name evidence="1" type="ORF">EDB92DRAFT_576435</name>
</gene>
<keyword evidence="2" id="KW-1185">Reference proteome</keyword>
<protein>
    <submittedName>
        <fullName evidence="1">Uncharacterized protein</fullName>
    </submittedName>
</protein>
<accession>A0AAD4LKJ3</accession>
<dbReference type="AlphaFoldDB" id="A0AAD4LKJ3"/>
<dbReference type="EMBL" id="JAKELL010000022">
    <property type="protein sequence ID" value="KAH8992502.1"/>
    <property type="molecule type" value="Genomic_DNA"/>
</dbReference>
<reference evidence="1" key="1">
    <citation type="submission" date="2022-01" db="EMBL/GenBank/DDBJ databases">
        <title>Comparative genomics reveals a dynamic genome evolution in the ectomycorrhizal milk-cap (Lactarius) mushrooms.</title>
        <authorList>
            <consortium name="DOE Joint Genome Institute"/>
            <person name="Lebreton A."/>
            <person name="Tang N."/>
            <person name="Kuo A."/>
            <person name="LaButti K."/>
            <person name="Drula E."/>
            <person name="Barry K."/>
            <person name="Clum A."/>
            <person name="Lipzen A."/>
            <person name="Mousain D."/>
            <person name="Ng V."/>
            <person name="Wang R."/>
            <person name="Wang X."/>
            <person name="Dai Y."/>
            <person name="Henrissat B."/>
            <person name="Grigoriev I.V."/>
            <person name="Guerin-Laguette A."/>
            <person name="Yu F."/>
            <person name="Martin F.M."/>
        </authorList>
    </citation>
    <scope>NUCLEOTIDE SEQUENCE</scope>
    <source>
        <strain evidence="1">QP</strain>
    </source>
</reference>
<name>A0AAD4LKJ3_9AGAM</name>
<sequence length="316" mass="35300">MSLRRHPWSFFLDHNPYLERTYRLQTPAGTRFKDCTTLFPMVYSMTTPWPSIRFHSHSAISPNLGRLVGRLVPVERQHAVPPASAAFVHLVFLASIRQPIESVTTLIFFMTSFAWLWTALRLTHHRLDDIDVKMDVLQHSIEVSVDNPTHSVELAISVPVEQPAQRPEPPLTTGLLLSLTGTGLGPRLGYAPEAPSVESERAVQFCCLSSYCFAPTHFLRLTLQPNGPTSVPYYLTGDRNAGRSPGACSRIASVLFVDLRQNDDVAGTAEEAMTILKEYGETQPELVHAMHNYIVLLHWTRGACSCCGIRTDGIHR</sequence>
<evidence type="ECO:0000313" key="2">
    <source>
        <dbReference type="Proteomes" id="UP001201163"/>
    </source>
</evidence>